<dbReference type="AlphaFoldDB" id="A0AAE0CDP0"/>
<evidence type="ECO:0000259" key="3">
    <source>
        <dbReference type="PROSITE" id="PS50110"/>
    </source>
</evidence>
<dbReference type="Proteomes" id="UP001190700">
    <property type="component" value="Unassembled WGS sequence"/>
</dbReference>
<dbReference type="InterPro" id="IPR036890">
    <property type="entry name" value="HATPase_C_sf"/>
</dbReference>
<evidence type="ECO:0000256" key="1">
    <source>
        <dbReference type="ARBA" id="ARBA00022553"/>
    </source>
</evidence>
<evidence type="ECO:0000313" key="4">
    <source>
        <dbReference type="EMBL" id="KAK3253106.1"/>
    </source>
</evidence>
<gene>
    <name evidence="4" type="ORF">CYMTET_37627</name>
</gene>
<protein>
    <recommendedName>
        <fullName evidence="3">Response regulatory domain-containing protein</fullName>
    </recommendedName>
</protein>
<feature type="domain" description="Response regulatory" evidence="3">
    <location>
        <begin position="310"/>
        <end position="426"/>
    </location>
</feature>
<dbReference type="GO" id="GO:0004672">
    <property type="term" value="F:protein kinase activity"/>
    <property type="evidence" value="ECO:0007669"/>
    <property type="project" value="UniProtKB-ARBA"/>
</dbReference>
<dbReference type="EMBL" id="LGRX02025002">
    <property type="protein sequence ID" value="KAK3253106.1"/>
    <property type="molecule type" value="Genomic_DNA"/>
</dbReference>
<dbReference type="InterPro" id="IPR050595">
    <property type="entry name" value="Bact_response_regulator"/>
</dbReference>
<dbReference type="SMART" id="SM00448">
    <property type="entry name" value="REC"/>
    <property type="match status" value="1"/>
</dbReference>
<proteinExistence type="predicted"/>
<reference evidence="4 5" key="1">
    <citation type="journal article" date="2015" name="Genome Biol. Evol.">
        <title>Comparative Genomics of a Bacterivorous Green Alga Reveals Evolutionary Causalities and Consequences of Phago-Mixotrophic Mode of Nutrition.</title>
        <authorList>
            <person name="Burns J.A."/>
            <person name="Paasch A."/>
            <person name="Narechania A."/>
            <person name="Kim E."/>
        </authorList>
    </citation>
    <scope>NUCLEOTIDE SEQUENCE [LARGE SCALE GENOMIC DNA]</scope>
    <source>
        <strain evidence="4 5">PLY_AMNH</strain>
    </source>
</reference>
<sequence length="438" mass="48667">MHLDADAGTFWIFEVDITKTFQNSVFKSSSQIIRQICLEARQPTNTLTYLIHLLKNGDAEAQMVLLGDAEESLKHLTDIWKNLNILYENNVFSGETVHLQATRTWELVRLSEVIRKASTVEHKLAELNQVQVTTNFDDIAHDIFLDESFLLAAITNCLFFALKQARRGSTILVRATTNATYNGGNTKSCRTVIHIQTPCESNSVDPVVVGALRHVSLQLWYFQTAEKMEKTESFTGSEIRLAIARGFCELYGGSLELEAVGCDEVVFTLTFVSGCALSTTLKACHVSTEPRLAESLESVPAATPKSLSRSILYVEDDLLMQKVVKTFIKTYSDYDVVIATTGAQAFQLIHGDSEFHAIILDNHLPGGQNGSEICLQLRQDHGIKCMIIAFSADDRAEADFLQNGANEFLLKGCVTAKHRLLEILEAKIESAELALNKR</sequence>
<dbReference type="Pfam" id="PF00072">
    <property type="entry name" value="Response_reg"/>
    <property type="match status" value="1"/>
</dbReference>
<dbReference type="InterPro" id="IPR001789">
    <property type="entry name" value="Sig_transdc_resp-reg_receiver"/>
</dbReference>
<comment type="caution">
    <text evidence="4">The sequence shown here is derived from an EMBL/GenBank/DDBJ whole genome shotgun (WGS) entry which is preliminary data.</text>
</comment>
<dbReference type="PANTHER" id="PTHR44591">
    <property type="entry name" value="STRESS RESPONSE REGULATOR PROTEIN 1"/>
    <property type="match status" value="1"/>
</dbReference>
<dbReference type="Gene3D" id="3.40.50.2300">
    <property type="match status" value="1"/>
</dbReference>
<dbReference type="PROSITE" id="PS50110">
    <property type="entry name" value="RESPONSE_REGULATORY"/>
    <property type="match status" value="1"/>
</dbReference>
<organism evidence="4 5">
    <name type="scientific">Cymbomonas tetramitiformis</name>
    <dbReference type="NCBI Taxonomy" id="36881"/>
    <lineage>
        <taxon>Eukaryota</taxon>
        <taxon>Viridiplantae</taxon>
        <taxon>Chlorophyta</taxon>
        <taxon>Pyramimonadophyceae</taxon>
        <taxon>Pyramimonadales</taxon>
        <taxon>Pyramimonadaceae</taxon>
        <taxon>Cymbomonas</taxon>
    </lineage>
</organism>
<dbReference type="Gene3D" id="3.30.565.10">
    <property type="entry name" value="Histidine kinase-like ATPase, C-terminal domain"/>
    <property type="match status" value="1"/>
</dbReference>
<feature type="modified residue" description="4-aspartylphosphate" evidence="2">
    <location>
        <position position="361"/>
    </location>
</feature>
<accession>A0AAE0CDP0</accession>
<dbReference type="GO" id="GO:0000160">
    <property type="term" value="P:phosphorelay signal transduction system"/>
    <property type="evidence" value="ECO:0007669"/>
    <property type="project" value="InterPro"/>
</dbReference>
<keyword evidence="1 2" id="KW-0597">Phosphoprotein</keyword>
<evidence type="ECO:0000256" key="2">
    <source>
        <dbReference type="PROSITE-ProRule" id="PRU00169"/>
    </source>
</evidence>
<dbReference type="PANTHER" id="PTHR44591:SF3">
    <property type="entry name" value="RESPONSE REGULATORY DOMAIN-CONTAINING PROTEIN"/>
    <property type="match status" value="1"/>
</dbReference>
<dbReference type="InterPro" id="IPR011006">
    <property type="entry name" value="CheY-like_superfamily"/>
</dbReference>
<name>A0AAE0CDP0_9CHLO</name>
<evidence type="ECO:0000313" key="5">
    <source>
        <dbReference type="Proteomes" id="UP001190700"/>
    </source>
</evidence>
<keyword evidence="5" id="KW-1185">Reference proteome</keyword>
<dbReference type="SUPFAM" id="SSF52172">
    <property type="entry name" value="CheY-like"/>
    <property type="match status" value="1"/>
</dbReference>